<keyword evidence="2" id="KW-1185">Reference proteome</keyword>
<reference evidence="1" key="1">
    <citation type="submission" date="2022-06" db="EMBL/GenBank/DDBJ databases">
        <title>Complete genome sequences of two strains of the flax pathogen Septoria linicola.</title>
        <authorList>
            <person name="Lapalu N."/>
            <person name="Simon A."/>
            <person name="Demenou B."/>
            <person name="Paumier D."/>
            <person name="Guillot M.-P."/>
            <person name="Gout L."/>
            <person name="Valade R."/>
        </authorList>
    </citation>
    <scope>NUCLEOTIDE SEQUENCE</scope>
    <source>
        <strain evidence="1">SE15195</strain>
    </source>
</reference>
<dbReference type="EMBL" id="CP099426">
    <property type="protein sequence ID" value="USW57318.1"/>
    <property type="molecule type" value="Genomic_DNA"/>
</dbReference>
<evidence type="ECO:0000313" key="1">
    <source>
        <dbReference type="EMBL" id="USW57318.1"/>
    </source>
</evidence>
<name>A0A9Q9EQ98_9PEZI</name>
<proteinExistence type="predicted"/>
<sequence>MAPLLVFPFQVVPTYLLRVFVLHWPNTDNDDFALSYTSGAHQQRSSF</sequence>
<evidence type="ECO:0000313" key="2">
    <source>
        <dbReference type="Proteomes" id="UP001056384"/>
    </source>
</evidence>
<dbReference type="Proteomes" id="UP001056384">
    <property type="component" value="Chromosome 9"/>
</dbReference>
<gene>
    <name evidence="1" type="ORF">Slin15195_G106370</name>
</gene>
<protein>
    <submittedName>
        <fullName evidence="1">Uncharacterized protein</fullName>
    </submittedName>
</protein>
<organism evidence="1 2">
    <name type="scientific">Septoria linicola</name>
    <dbReference type="NCBI Taxonomy" id="215465"/>
    <lineage>
        <taxon>Eukaryota</taxon>
        <taxon>Fungi</taxon>
        <taxon>Dikarya</taxon>
        <taxon>Ascomycota</taxon>
        <taxon>Pezizomycotina</taxon>
        <taxon>Dothideomycetes</taxon>
        <taxon>Dothideomycetidae</taxon>
        <taxon>Mycosphaerellales</taxon>
        <taxon>Mycosphaerellaceae</taxon>
        <taxon>Septoria</taxon>
    </lineage>
</organism>
<accession>A0A9Q9EQ98</accession>
<dbReference type="AlphaFoldDB" id="A0A9Q9EQ98"/>